<dbReference type="Proteomes" id="UP000243528">
    <property type="component" value="Unassembled WGS sequence"/>
</dbReference>
<gene>
    <name evidence="1" type="ORF">CLV30_1092</name>
</gene>
<proteinExistence type="predicted"/>
<evidence type="ECO:0000313" key="2">
    <source>
        <dbReference type="Proteomes" id="UP000243528"/>
    </source>
</evidence>
<sequence length="37" mass="3753">MTAVSDVTVDSVRAAASVVPTDAPALMLVHPRPGSFS</sequence>
<dbReference type="AlphaFoldDB" id="A0A2P8DZU2"/>
<accession>A0A2P8DZU2</accession>
<reference evidence="1 2" key="1">
    <citation type="submission" date="2018-03" db="EMBL/GenBank/DDBJ databases">
        <title>Genomic Encyclopedia of Archaeal and Bacterial Type Strains, Phase II (KMG-II): from individual species to whole genera.</title>
        <authorList>
            <person name="Goeker M."/>
        </authorList>
    </citation>
    <scope>NUCLEOTIDE SEQUENCE [LARGE SCALE GENOMIC DNA]</scope>
    <source>
        <strain evidence="1 2">DSM 45211</strain>
    </source>
</reference>
<comment type="caution">
    <text evidence="1">The sequence shown here is derived from an EMBL/GenBank/DDBJ whole genome shotgun (WGS) entry which is preliminary data.</text>
</comment>
<dbReference type="EMBL" id="PYGE01000009">
    <property type="protein sequence ID" value="PSL02697.1"/>
    <property type="molecule type" value="Genomic_DNA"/>
</dbReference>
<organism evidence="1 2">
    <name type="scientific">Haloactinopolyspora alba</name>
    <dbReference type="NCBI Taxonomy" id="648780"/>
    <lineage>
        <taxon>Bacteria</taxon>
        <taxon>Bacillati</taxon>
        <taxon>Actinomycetota</taxon>
        <taxon>Actinomycetes</taxon>
        <taxon>Jiangellales</taxon>
        <taxon>Jiangellaceae</taxon>
        <taxon>Haloactinopolyspora</taxon>
    </lineage>
</organism>
<keyword evidence="2" id="KW-1185">Reference proteome</keyword>
<name>A0A2P8DZU2_9ACTN</name>
<evidence type="ECO:0000313" key="1">
    <source>
        <dbReference type="EMBL" id="PSL02697.1"/>
    </source>
</evidence>
<protein>
    <submittedName>
        <fullName evidence="1">Uncharacterized protein</fullName>
    </submittedName>
</protein>